<sequence length="260" mass="29004">MSIDRRPAPADLGKTTRAYVKAMGWRSVNLHTHISLVNRYVYVEVPKAGCGTMKATLGGMEAARLSAAAVGRVQENPHDRTKVTPFIKPYQLPSDLLEEVFHGRKWKRFTVVREPAARLLSGYLEKIQQGLKQSEPILTALAEQGTPRERPQDISFAEFATVVSRQASRDQDPHWRRQADQIGYGIVDYDAVIHLEQLDASWGRVAELTGVADLQDQFYCRNSTKAGARVGELYTPDLLALVARTYADDYAAFGYAPPTL</sequence>
<evidence type="ECO:0000256" key="7">
    <source>
        <dbReference type="ARBA" id="ARBA00023180"/>
    </source>
</evidence>
<dbReference type="GO" id="GO:0016051">
    <property type="term" value="P:carbohydrate biosynthetic process"/>
    <property type="evidence" value="ECO:0007669"/>
    <property type="project" value="InterPro"/>
</dbReference>
<dbReference type="InterPro" id="IPR005331">
    <property type="entry name" value="Sulfotransferase"/>
</dbReference>
<keyword evidence="7" id="KW-0325">Glycoprotein</keyword>
<proteinExistence type="predicted"/>
<gene>
    <name evidence="8" type="ORF">UFOPK3402_00901</name>
</gene>
<keyword evidence="2" id="KW-0808">Transferase</keyword>
<keyword evidence="4" id="KW-1133">Transmembrane helix</keyword>
<evidence type="ECO:0000256" key="6">
    <source>
        <dbReference type="ARBA" id="ARBA00023136"/>
    </source>
</evidence>
<name>A0A6J7DVI6_9ZZZZ</name>
<organism evidence="8">
    <name type="scientific">freshwater metagenome</name>
    <dbReference type="NCBI Taxonomy" id="449393"/>
    <lineage>
        <taxon>unclassified sequences</taxon>
        <taxon>metagenomes</taxon>
        <taxon>ecological metagenomes</taxon>
    </lineage>
</organism>
<reference evidence="8" key="1">
    <citation type="submission" date="2020-05" db="EMBL/GenBank/DDBJ databases">
        <authorList>
            <person name="Chiriac C."/>
            <person name="Salcher M."/>
            <person name="Ghai R."/>
            <person name="Kavagutti S V."/>
        </authorList>
    </citation>
    <scope>NUCLEOTIDE SEQUENCE</scope>
</reference>
<protein>
    <submittedName>
        <fullName evidence="8">Unannotated protein</fullName>
    </submittedName>
</protein>
<keyword evidence="5" id="KW-0333">Golgi apparatus</keyword>
<dbReference type="Pfam" id="PF03567">
    <property type="entry name" value="Sulfotransfer_2"/>
    <property type="match status" value="1"/>
</dbReference>
<comment type="subcellular location">
    <subcellularLocation>
        <location evidence="1">Golgi apparatus membrane</location>
        <topology evidence="1">Single-pass type II membrane protein</topology>
    </subcellularLocation>
</comment>
<dbReference type="PANTHER" id="PTHR12137">
    <property type="entry name" value="CARBOHYDRATE SULFOTRANSFERASE"/>
    <property type="match status" value="1"/>
</dbReference>
<evidence type="ECO:0000256" key="3">
    <source>
        <dbReference type="ARBA" id="ARBA00022692"/>
    </source>
</evidence>
<accession>A0A6J7DVI6</accession>
<evidence type="ECO:0000256" key="4">
    <source>
        <dbReference type="ARBA" id="ARBA00022989"/>
    </source>
</evidence>
<dbReference type="AlphaFoldDB" id="A0A6J7DVI6"/>
<evidence type="ECO:0000313" key="8">
    <source>
        <dbReference type="EMBL" id="CAB4874912.1"/>
    </source>
</evidence>
<evidence type="ECO:0000256" key="5">
    <source>
        <dbReference type="ARBA" id="ARBA00023034"/>
    </source>
</evidence>
<keyword evidence="6" id="KW-0472">Membrane</keyword>
<dbReference type="EMBL" id="CAFBLS010000098">
    <property type="protein sequence ID" value="CAB4874912.1"/>
    <property type="molecule type" value="Genomic_DNA"/>
</dbReference>
<dbReference type="GO" id="GO:0008146">
    <property type="term" value="F:sulfotransferase activity"/>
    <property type="evidence" value="ECO:0007669"/>
    <property type="project" value="InterPro"/>
</dbReference>
<evidence type="ECO:0000256" key="1">
    <source>
        <dbReference type="ARBA" id="ARBA00004323"/>
    </source>
</evidence>
<dbReference type="InterPro" id="IPR018011">
    <property type="entry name" value="Carb_sulfotrans_8-10"/>
</dbReference>
<dbReference type="GO" id="GO:0000139">
    <property type="term" value="C:Golgi membrane"/>
    <property type="evidence" value="ECO:0007669"/>
    <property type="project" value="UniProtKB-SubCell"/>
</dbReference>
<dbReference type="PANTHER" id="PTHR12137:SF54">
    <property type="entry name" value="CARBOHYDRATE SULFOTRANSFERASE"/>
    <property type="match status" value="1"/>
</dbReference>
<keyword evidence="3" id="KW-0812">Transmembrane</keyword>
<evidence type="ECO:0000256" key="2">
    <source>
        <dbReference type="ARBA" id="ARBA00022679"/>
    </source>
</evidence>